<dbReference type="EMBL" id="BAABCW010000013">
    <property type="protein sequence ID" value="GAA3514270.1"/>
    <property type="molecule type" value="Genomic_DNA"/>
</dbReference>
<evidence type="ECO:0000256" key="1">
    <source>
        <dbReference type="ARBA" id="ARBA00004651"/>
    </source>
</evidence>
<evidence type="ECO:0000259" key="8">
    <source>
        <dbReference type="Pfam" id="PF12704"/>
    </source>
</evidence>
<dbReference type="InterPro" id="IPR050250">
    <property type="entry name" value="Macrolide_Exporter_MacB"/>
</dbReference>
<feature type="transmembrane region" description="Helical" evidence="6">
    <location>
        <begin position="21"/>
        <end position="42"/>
    </location>
</feature>
<reference evidence="10" key="1">
    <citation type="journal article" date="2019" name="Int. J. Syst. Evol. Microbiol.">
        <title>The Global Catalogue of Microorganisms (GCM) 10K type strain sequencing project: providing services to taxonomists for standard genome sequencing and annotation.</title>
        <authorList>
            <consortium name="The Broad Institute Genomics Platform"/>
            <consortium name="The Broad Institute Genome Sequencing Center for Infectious Disease"/>
            <person name="Wu L."/>
            <person name="Ma J."/>
        </authorList>
    </citation>
    <scope>NUCLEOTIDE SEQUENCE [LARGE SCALE GENOMIC DNA]</scope>
    <source>
        <strain evidence="10">JCM 17106</strain>
    </source>
</reference>
<feature type="domain" description="ABC3 transporter permease C-terminal" evidence="7">
    <location>
        <begin position="302"/>
        <end position="415"/>
    </location>
</feature>
<dbReference type="Pfam" id="PF02687">
    <property type="entry name" value="FtsX"/>
    <property type="match status" value="2"/>
</dbReference>
<dbReference type="PANTHER" id="PTHR30572:SF18">
    <property type="entry name" value="ABC-TYPE MACROLIDE FAMILY EXPORT SYSTEM PERMEASE COMPONENT 2"/>
    <property type="match status" value="1"/>
</dbReference>
<feature type="domain" description="ABC3 transporter permease C-terminal" evidence="7">
    <location>
        <begin position="689"/>
        <end position="799"/>
    </location>
</feature>
<evidence type="ECO:0000259" key="7">
    <source>
        <dbReference type="Pfam" id="PF02687"/>
    </source>
</evidence>
<protein>
    <submittedName>
        <fullName evidence="9">ABC transporter permease</fullName>
    </submittedName>
</protein>
<comment type="caution">
    <text evidence="9">The sequence shown here is derived from an EMBL/GenBank/DDBJ whole genome shotgun (WGS) entry which is preliminary data.</text>
</comment>
<evidence type="ECO:0000256" key="4">
    <source>
        <dbReference type="ARBA" id="ARBA00022989"/>
    </source>
</evidence>
<evidence type="ECO:0000256" key="6">
    <source>
        <dbReference type="SAM" id="Phobius"/>
    </source>
</evidence>
<keyword evidence="2" id="KW-1003">Cell membrane</keyword>
<evidence type="ECO:0000256" key="2">
    <source>
        <dbReference type="ARBA" id="ARBA00022475"/>
    </source>
</evidence>
<dbReference type="InterPro" id="IPR025857">
    <property type="entry name" value="MacB_PCD"/>
</dbReference>
<keyword evidence="10" id="KW-1185">Reference proteome</keyword>
<keyword evidence="5 6" id="KW-0472">Membrane</keyword>
<keyword evidence="3 6" id="KW-0812">Transmembrane</keyword>
<dbReference type="Pfam" id="PF12704">
    <property type="entry name" value="MacB_PCD"/>
    <property type="match status" value="1"/>
</dbReference>
<evidence type="ECO:0000256" key="3">
    <source>
        <dbReference type="ARBA" id="ARBA00022692"/>
    </source>
</evidence>
<accession>A0ABP6UR13</accession>
<feature type="transmembrane region" description="Helical" evidence="6">
    <location>
        <begin position="297"/>
        <end position="318"/>
    </location>
</feature>
<evidence type="ECO:0000313" key="9">
    <source>
        <dbReference type="EMBL" id="GAA3514270.1"/>
    </source>
</evidence>
<feature type="transmembrane region" description="Helical" evidence="6">
    <location>
        <begin position="739"/>
        <end position="759"/>
    </location>
</feature>
<sequence>MFKNYIKIAWRNLKKQPFFTFLNIVGLAFGIAGCLLISLYLYDELHFDTMFKDADRIHRVHVDIKFGGEENKLAVVTAPMASTLQQDFAQVEMATRFRTWGSILLRETNTEVNVKELHSTYADSTFFDMFGIELLVGDVKNALKDPNSLVLTKTAVEKHFKINEALGKTLVLNNKDVYTITGVINDLPENSFLRNHTTFMSMASLPNSKEINWVSNNFATFIKLKPATNIEDFNTSLASVVNNYVIPAIQVYFPGITKDDFHASENYMKFSTMSLKDIHLHSNRVAEISPNGTIQNIYILSFIALFLIVLASVNFMNLSTAQSLKRSKEVGIRKTLGSDKLSIIKQFLTESGVISFISLILALIIVLVGLPFFNELTDKNMSFPYSNPLFWITLIIFTLILALFSGSYPAFFMSNFSLVKTLKGENKNNKGGLGVRNLLVVFQFSISILLIISTLVVFQQLKFIQNKDLGFMKDQVLIVDDVYTIGNKRQAFKEQIQQLSVVNNATLSSYFPTPSNRSDNTFNKDRTTDQENAVSMQNWRVDHDYISTIGLEIIAGRNFDKQFKTDSTSTIINESALAILGMPAHEILGTKLSRIGANHQREYLTVIGVVKNFHFESLREDIGALSLVLGNQSNALAIKLDTTDYISSVTKIKSIWDKIAPGQPFNYYFMDASFNESYKAEQQLGSVFMIFTSISILIACLGLFGLAAFNAEKRTKEIGVRKVLGASIRQISYKLSIDFLKLVGIAIVIAVPLGWYVMNRWLEDFSYRIEISWTVLAFASFLAIIISIVTVSYQSIKAAVVNPIKSLRTE</sequence>
<dbReference type="PANTHER" id="PTHR30572">
    <property type="entry name" value="MEMBRANE COMPONENT OF TRANSPORTER-RELATED"/>
    <property type="match status" value="1"/>
</dbReference>
<feature type="transmembrane region" description="Helical" evidence="6">
    <location>
        <begin position="687"/>
        <end position="709"/>
    </location>
</feature>
<feature type="transmembrane region" description="Helical" evidence="6">
    <location>
        <begin position="390"/>
        <end position="412"/>
    </location>
</feature>
<dbReference type="RefSeq" id="WP_344928855.1">
    <property type="nucleotide sequence ID" value="NZ_BAABCW010000013.1"/>
</dbReference>
<comment type="subcellular location">
    <subcellularLocation>
        <location evidence="1">Cell membrane</location>
        <topology evidence="1">Multi-pass membrane protein</topology>
    </subcellularLocation>
</comment>
<proteinExistence type="predicted"/>
<feature type="transmembrane region" description="Helical" evidence="6">
    <location>
        <begin position="347"/>
        <end position="370"/>
    </location>
</feature>
<evidence type="ECO:0000313" key="10">
    <source>
        <dbReference type="Proteomes" id="UP001500459"/>
    </source>
</evidence>
<feature type="transmembrane region" description="Helical" evidence="6">
    <location>
        <begin position="771"/>
        <end position="793"/>
    </location>
</feature>
<organism evidence="9 10">
    <name type="scientific">Aquimarina addita</name>
    <dbReference type="NCBI Taxonomy" id="870485"/>
    <lineage>
        <taxon>Bacteria</taxon>
        <taxon>Pseudomonadati</taxon>
        <taxon>Bacteroidota</taxon>
        <taxon>Flavobacteriia</taxon>
        <taxon>Flavobacteriales</taxon>
        <taxon>Flavobacteriaceae</taxon>
        <taxon>Aquimarina</taxon>
    </lineage>
</organism>
<feature type="transmembrane region" description="Helical" evidence="6">
    <location>
        <begin position="433"/>
        <end position="458"/>
    </location>
</feature>
<feature type="domain" description="MacB-like periplasmic core" evidence="8">
    <location>
        <begin position="20"/>
        <end position="237"/>
    </location>
</feature>
<name>A0ABP6UR13_9FLAO</name>
<gene>
    <name evidence="9" type="ORF">GCM10022393_30250</name>
</gene>
<dbReference type="Proteomes" id="UP001500459">
    <property type="component" value="Unassembled WGS sequence"/>
</dbReference>
<dbReference type="InterPro" id="IPR003838">
    <property type="entry name" value="ABC3_permease_C"/>
</dbReference>
<evidence type="ECO:0000256" key="5">
    <source>
        <dbReference type="ARBA" id="ARBA00023136"/>
    </source>
</evidence>
<dbReference type="PROSITE" id="PS51257">
    <property type="entry name" value="PROKAR_LIPOPROTEIN"/>
    <property type="match status" value="1"/>
</dbReference>
<keyword evidence="4 6" id="KW-1133">Transmembrane helix</keyword>